<organism evidence="2 3">
    <name type="scientific">Rhizoctonia solani AG-3 Rhs1AP</name>
    <dbReference type="NCBI Taxonomy" id="1086054"/>
    <lineage>
        <taxon>Eukaryota</taxon>
        <taxon>Fungi</taxon>
        <taxon>Dikarya</taxon>
        <taxon>Basidiomycota</taxon>
        <taxon>Agaricomycotina</taxon>
        <taxon>Agaricomycetes</taxon>
        <taxon>Cantharellales</taxon>
        <taxon>Ceratobasidiaceae</taxon>
        <taxon>Rhizoctonia</taxon>
    </lineage>
</organism>
<comment type="caution">
    <text evidence="2">The sequence shown here is derived from an EMBL/GenBank/DDBJ whole genome shotgun (WGS) entry which is preliminary data.</text>
</comment>
<evidence type="ECO:0000313" key="3">
    <source>
        <dbReference type="Proteomes" id="UP000030108"/>
    </source>
</evidence>
<feature type="non-terminal residue" evidence="2">
    <location>
        <position position="154"/>
    </location>
</feature>
<feature type="region of interest" description="Disordered" evidence="1">
    <location>
        <begin position="18"/>
        <end position="39"/>
    </location>
</feature>
<dbReference type="AlphaFoldDB" id="X8J511"/>
<accession>X8J511</accession>
<evidence type="ECO:0000313" key="2">
    <source>
        <dbReference type="EMBL" id="EUC57418.1"/>
    </source>
</evidence>
<name>X8J511_9AGAM</name>
<proteinExistence type="predicted"/>
<sequence length="154" mass="17272">MRQRKSFGLHGGWEGLINLARSPDPESSSEEESAFSCAGWQPRLAQEETDALTSKRRLVSTWNQPEKVQKAYCNIILARASQKAHLERRFVGLRRTGYLNSHNVPQDKLQQVEDMLPELAARLDVKVSNLGIVPEEIGNVEVQAIAQPLNISPQ</sequence>
<evidence type="ECO:0000256" key="1">
    <source>
        <dbReference type="SAM" id="MobiDB-lite"/>
    </source>
</evidence>
<dbReference type="EMBL" id="JATN01000322">
    <property type="protein sequence ID" value="EUC57418.1"/>
    <property type="molecule type" value="Genomic_DNA"/>
</dbReference>
<reference evidence="3" key="1">
    <citation type="journal article" date="2014" name="Genome Announc.">
        <title>Draft genome sequence of the plant-pathogenic soil fungus Rhizoctonia solani anastomosis group 3 strain Rhs1AP.</title>
        <authorList>
            <person name="Cubeta M.A."/>
            <person name="Thomas E."/>
            <person name="Dean R.A."/>
            <person name="Jabaji S."/>
            <person name="Neate S.M."/>
            <person name="Tavantzis S."/>
            <person name="Toda T."/>
            <person name="Vilgalys R."/>
            <person name="Bharathan N."/>
            <person name="Fedorova-Abrams N."/>
            <person name="Pakala S.B."/>
            <person name="Pakala S.M."/>
            <person name="Zafar N."/>
            <person name="Joardar V."/>
            <person name="Losada L."/>
            <person name="Nierman W.C."/>
        </authorList>
    </citation>
    <scope>NUCLEOTIDE SEQUENCE [LARGE SCALE GENOMIC DNA]</scope>
    <source>
        <strain evidence="3">AG-3</strain>
    </source>
</reference>
<protein>
    <submittedName>
        <fullName evidence="2">Uncharacterized protein</fullName>
    </submittedName>
</protein>
<gene>
    <name evidence="2" type="ORF">RSOL_220680</name>
</gene>
<dbReference type="Proteomes" id="UP000030108">
    <property type="component" value="Unassembled WGS sequence"/>
</dbReference>